<accession>C5MAA9</accession>
<feature type="signal peptide" evidence="1">
    <location>
        <begin position="1"/>
        <end position="24"/>
    </location>
</feature>
<feature type="chain" id="PRO_5002955351" description="ATPase expression protein 2, mitochondrial" evidence="1">
    <location>
        <begin position="25"/>
        <end position="780"/>
    </location>
</feature>
<dbReference type="eggNOG" id="ENOG502RAAP">
    <property type="taxonomic scope" value="Eukaryota"/>
</dbReference>
<evidence type="ECO:0008006" key="4">
    <source>
        <dbReference type="Google" id="ProtNLM"/>
    </source>
</evidence>
<name>C5MAA9_CANTT</name>
<dbReference type="HOGENOM" id="CLU_018775_0_0_1"/>
<dbReference type="Proteomes" id="UP000002037">
    <property type="component" value="Unassembled WGS sequence"/>
</dbReference>
<sequence>MVCFFLAIFFSLHFFFFQFRTVNQTPSFNNHSNRGIHLLEKQMSKVLLIRKPYTGSLSKIRAIPAHSVVLRCNEARYFSTNHGSLLSQISSTPAYLEYITRSANKESPNERTHKKPKFIIEQYLTDKFTKEIVTLVKLGKLQDIVDRAERLTPELIIYVIEKSMADCPPMPSNATNVEVPYFISHKQLRFQNPYYKFINSKVPYLYDMVKRASPAPVLYPYYIWLYYHMNDTEGIAKLSTVISRMNSRTIVYFLSSFIHNYELETFKKYFHTIIINSSKNLPSSLLDGLIPQLIGHNIVFENLFFVFQLWMNSPKCEAPSAESISLILLEFYRFGTAHEIKEFKRLIKKYNNHYLIKTIDYQFEIINREYLSFKKNITQEDLDIIASMQPQDRDVEFYYRWLYFMIRYSNMDSINFVLKLYKDSASNVQLPSRFFKVLLDYYEKHDKFIPLLQLLEASKESISYDPSYLSTIVKTFIYSYSRFAPQFVSRLNEWLGEPYFNLTQLSSQFYPYHLHSRINKWKYKEPEWQEVKFSPNRDENYYQSQVDFRVQHGFRNLLARGVRPDFKMALDTFRFGNLDDRLYIKSLLIQTRQYNHKNQKTLELRSLKHPSLEKEDLLRYFETNKDQLNDSHKFYFVRMLMDYDLLEEAKFLIDSIDDSYLNDKNKMFKIILELRMCMMANDFESMAEVLTRFKLHDDQLYISPYLLNQTLNIENALYNKLRKNQQTMDQEMLISGKDCLMKLRLFIGDVKLLLEKDEQEMTQLIDKTISILNQWKENGK</sequence>
<reference evidence="2 3" key="1">
    <citation type="journal article" date="2009" name="Nature">
        <title>Evolution of pathogenicity and sexual reproduction in eight Candida genomes.</title>
        <authorList>
            <person name="Butler G."/>
            <person name="Rasmussen M.D."/>
            <person name="Lin M.F."/>
            <person name="Santos M.A."/>
            <person name="Sakthikumar S."/>
            <person name="Munro C.A."/>
            <person name="Rheinbay E."/>
            <person name="Grabherr M."/>
            <person name="Forche A."/>
            <person name="Reedy J.L."/>
            <person name="Agrafioti I."/>
            <person name="Arnaud M.B."/>
            <person name="Bates S."/>
            <person name="Brown A.J."/>
            <person name="Brunke S."/>
            <person name="Costanzo M.C."/>
            <person name="Fitzpatrick D.A."/>
            <person name="de Groot P.W."/>
            <person name="Harris D."/>
            <person name="Hoyer L.L."/>
            <person name="Hube B."/>
            <person name="Klis F.M."/>
            <person name="Kodira C."/>
            <person name="Lennard N."/>
            <person name="Logue M.E."/>
            <person name="Martin R."/>
            <person name="Neiman A.M."/>
            <person name="Nikolaou E."/>
            <person name="Quail M.A."/>
            <person name="Quinn J."/>
            <person name="Santos M.C."/>
            <person name="Schmitzberger F.F."/>
            <person name="Sherlock G."/>
            <person name="Shah P."/>
            <person name="Silverstein K.A."/>
            <person name="Skrzypek M.S."/>
            <person name="Soll D."/>
            <person name="Staggs R."/>
            <person name="Stansfield I."/>
            <person name="Stumpf M.P."/>
            <person name="Sudbery P.E."/>
            <person name="Srikantha T."/>
            <person name="Zeng Q."/>
            <person name="Berman J."/>
            <person name="Berriman M."/>
            <person name="Heitman J."/>
            <person name="Gow N.A."/>
            <person name="Lorenz M.C."/>
            <person name="Birren B.W."/>
            <person name="Kellis M."/>
            <person name="Cuomo C.A."/>
        </authorList>
    </citation>
    <scope>NUCLEOTIDE SEQUENCE [LARGE SCALE GENOMIC DNA]</scope>
    <source>
        <strain evidence="3">ATCC MYA-3404 / T1</strain>
    </source>
</reference>
<proteinExistence type="predicted"/>
<protein>
    <recommendedName>
        <fullName evidence="4">ATPase expression protein 2, mitochondrial</fullName>
    </recommendedName>
</protein>
<evidence type="ECO:0000313" key="3">
    <source>
        <dbReference type="Proteomes" id="UP000002037"/>
    </source>
</evidence>
<organism evidence="2 3">
    <name type="scientific">Candida tropicalis (strain ATCC MYA-3404 / T1)</name>
    <name type="common">Yeast</name>
    <dbReference type="NCBI Taxonomy" id="294747"/>
    <lineage>
        <taxon>Eukaryota</taxon>
        <taxon>Fungi</taxon>
        <taxon>Dikarya</taxon>
        <taxon>Ascomycota</taxon>
        <taxon>Saccharomycotina</taxon>
        <taxon>Pichiomycetes</taxon>
        <taxon>Debaryomycetaceae</taxon>
        <taxon>Candida/Lodderomyces clade</taxon>
        <taxon>Candida</taxon>
    </lineage>
</organism>
<evidence type="ECO:0000313" key="2">
    <source>
        <dbReference type="EMBL" id="EER33603.1"/>
    </source>
</evidence>
<dbReference type="AlphaFoldDB" id="C5MAA9"/>
<evidence type="ECO:0000256" key="1">
    <source>
        <dbReference type="SAM" id="SignalP"/>
    </source>
</evidence>
<dbReference type="EMBL" id="GG692397">
    <property type="protein sequence ID" value="EER33603.1"/>
    <property type="molecule type" value="Genomic_DNA"/>
</dbReference>
<gene>
    <name evidence="2" type="ORF">CTRG_02421</name>
</gene>
<dbReference type="STRING" id="294747.C5MAA9"/>
<keyword evidence="1" id="KW-0732">Signal</keyword>
<dbReference type="RefSeq" id="XP_002548124.1">
    <property type="nucleotide sequence ID" value="XM_002548078.1"/>
</dbReference>
<dbReference type="GeneID" id="8301712"/>
<dbReference type="KEGG" id="ctp:CTRG_02421"/>
<dbReference type="VEuPathDB" id="FungiDB:CTRG_02421"/>
<keyword evidence="3" id="KW-1185">Reference proteome</keyword>
<dbReference type="OrthoDB" id="4015271at2759"/>